<proteinExistence type="predicted"/>
<accession>A0ABP4LE08</accession>
<dbReference type="Pfam" id="PF11716">
    <property type="entry name" value="MDMPI_N"/>
    <property type="match status" value="1"/>
</dbReference>
<evidence type="ECO:0000313" key="2">
    <source>
        <dbReference type="EMBL" id="GAA1519607.1"/>
    </source>
</evidence>
<protein>
    <recommendedName>
        <fullName evidence="1">Mycothiol-dependent maleylpyruvate isomerase metal-binding domain-containing protein</fullName>
    </recommendedName>
</protein>
<organism evidence="2 3">
    <name type="scientific">Dactylosporangium maewongense</name>
    <dbReference type="NCBI Taxonomy" id="634393"/>
    <lineage>
        <taxon>Bacteria</taxon>
        <taxon>Bacillati</taxon>
        <taxon>Actinomycetota</taxon>
        <taxon>Actinomycetes</taxon>
        <taxon>Micromonosporales</taxon>
        <taxon>Micromonosporaceae</taxon>
        <taxon>Dactylosporangium</taxon>
    </lineage>
</organism>
<dbReference type="RefSeq" id="WP_344503375.1">
    <property type="nucleotide sequence ID" value="NZ_BAAAQD010000007.1"/>
</dbReference>
<feature type="domain" description="Mycothiol-dependent maleylpyruvate isomerase metal-binding" evidence="1">
    <location>
        <begin position="16"/>
        <end position="146"/>
    </location>
</feature>
<keyword evidence="3" id="KW-1185">Reference proteome</keyword>
<dbReference type="Gene3D" id="1.20.120.450">
    <property type="entry name" value="dinb family like domain"/>
    <property type="match status" value="1"/>
</dbReference>
<evidence type="ECO:0000259" key="1">
    <source>
        <dbReference type="Pfam" id="PF11716"/>
    </source>
</evidence>
<dbReference type="SUPFAM" id="SSF109854">
    <property type="entry name" value="DinB/YfiT-like putative metalloenzymes"/>
    <property type="match status" value="1"/>
</dbReference>
<dbReference type="InterPro" id="IPR024344">
    <property type="entry name" value="MDMPI_metal-binding"/>
</dbReference>
<dbReference type="Proteomes" id="UP001501470">
    <property type="component" value="Unassembled WGS sequence"/>
</dbReference>
<reference evidence="3" key="1">
    <citation type="journal article" date="2019" name="Int. J. Syst. Evol. Microbiol.">
        <title>The Global Catalogue of Microorganisms (GCM) 10K type strain sequencing project: providing services to taxonomists for standard genome sequencing and annotation.</title>
        <authorList>
            <consortium name="The Broad Institute Genomics Platform"/>
            <consortium name="The Broad Institute Genome Sequencing Center for Infectious Disease"/>
            <person name="Wu L."/>
            <person name="Ma J."/>
        </authorList>
    </citation>
    <scope>NUCLEOTIDE SEQUENCE [LARGE SCALE GENOMIC DNA]</scope>
    <source>
        <strain evidence="3">JCM 15933</strain>
    </source>
</reference>
<dbReference type="EMBL" id="BAAAQD010000007">
    <property type="protein sequence ID" value="GAA1519607.1"/>
    <property type="molecule type" value="Genomic_DNA"/>
</dbReference>
<evidence type="ECO:0000313" key="3">
    <source>
        <dbReference type="Proteomes" id="UP001501470"/>
    </source>
</evidence>
<name>A0ABP4LE08_9ACTN</name>
<sequence length="210" mass="22456">MTTPSDDVLVSVALAREALAGVPDDGWDRPAGTLTWTCWEVVEHAADDLFAYAAQIGVPDPPVTAYLPIAYRSQYDGGPVSTVFVERSGGTLGLLRTLSACAAMLAGAVTLAPPSRRAYHPYGVSDAPGFAAMGVVEVLVHTFDAAAGTGVAWTPPADLCARALDRLFPGLPDHPDPWELLLWATGRRALPNQAARSEWRWDGRPLHERD</sequence>
<comment type="caution">
    <text evidence="2">The sequence shown here is derived from an EMBL/GenBank/DDBJ whole genome shotgun (WGS) entry which is preliminary data.</text>
</comment>
<dbReference type="InterPro" id="IPR034660">
    <property type="entry name" value="DinB/YfiT-like"/>
</dbReference>
<gene>
    <name evidence="2" type="ORF">GCM10009827_038810</name>
</gene>